<feature type="transmembrane region" description="Helical" evidence="1">
    <location>
        <begin position="215"/>
        <end position="234"/>
    </location>
</feature>
<feature type="transmembrane region" description="Helical" evidence="1">
    <location>
        <begin position="246"/>
        <end position="269"/>
    </location>
</feature>
<proteinExistence type="predicted"/>
<feature type="transmembrane region" description="Helical" evidence="1">
    <location>
        <begin position="281"/>
        <end position="298"/>
    </location>
</feature>
<feature type="transmembrane region" description="Helical" evidence="1">
    <location>
        <begin position="38"/>
        <end position="57"/>
    </location>
</feature>
<feature type="transmembrane region" description="Helical" evidence="1">
    <location>
        <begin position="77"/>
        <end position="100"/>
    </location>
</feature>
<dbReference type="Proteomes" id="UP000821837">
    <property type="component" value="Chromosome 3"/>
</dbReference>
<keyword evidence="1" id="KW-1133">Transmembrane helix</keyword>
<gene>
    <name evidence="2" type="ORF">HPB52_020182</name>
</gene>
<keyword evidence="1" id="KW-0472">Membrane</keyword>
<feature type="transmembrane region" description="Helical" evidence="1">
    <location>
        <begin position="6"/>
        <end position="26"/>
    </location>
</feature>
<evidence type="ECO:0000256" key="1">
    <source>
        <dbReference type="SAM" id="Phobius"/>
    </source>
</evidence>
<reference evidence="2" key="1">
    <citation type="journal article" date="2020" name="Cell">
        <title>Large-Scale Comparative Analyses of Tick Genomes Elucidate Their Genetic Diversity and Vector Capacities.</title>
        <authorList>
            <consortium name="Tick Genome and Microbiome Consortium (TIGMIC)"/>
            <person name="Jia N."/>
            <person name="Wang J."/>
            <person name="Shi W."/>
            <person name="Du L."/>
            <person name="Sun Y."/>
            <person name="Zhan W."/>
            <person name="Jiang J.F."/>
            <person name="Wang Q."/>
            <person name="Zhang B."/>
            <person name="Ji P."/>
            <person name="Bell-Sakyi L."/>
            <person name="Cui X.M."/>
            <person name="Yuan T.T."/>
            <person name="Jiang B.G."/>
            <person name="Yang W.F."/>
            <person name="Lam T.T."/>
            <person name="Chang Q.C."/>
            <person name="Ding S.J."/>
            <person name="Wang X.J."/>
            <person name="Zhu J.G."/>
            <person name="Ruan X.D."/>
            <person name="Zhao L."/>
            <person name="Wei J.T."/>
            <person name="Ye R.Z."/>
            <person name="Que T.C."/>
            <person name="Du C.H."/>
            <person name="Zhou Y.H."/>
            <person name="Cheng J.X."/>
            <person name="Dai P.F."/>
            <person name="Guo W.B."/>
            <person name="Han X.H."/>
            <person name="Huang E.J."/>
            <person name="Li L.F."/>
            <person name="Wei W."/>
            <person name="Gao Y.C."/>
            <person name="Liu J.Z."/>
            <person name="Shao H.Z."/>
            <person name="Wang X."/>
            <person name="Wang C.C."/>
            <person name="Yang T.C."/>
            <person name="Huo Q.B."/>
            <person name="Li W."/>
            <person name="Chen H.Y."/>
            <person name="Chen S.E."/>
            <person name="Zhou L.G."/>
            <person name="Ni X.B."/>
            <person name="Tian J.H."/>
            <person name="Sheng Y."/>
            <person name="Liu T."/>
            <person name="Pan Y.S."/>
            <person name="Xia L.Y."/>
            <person name="Li J."/>
            <person name="Zhao F."/>
            <person name="Cao W.C."/>
        </authorList>
    </citation>
    <scope>NUCLEOTIDE SEQUENCE</scope>
    <source>
        <strain evidence="2">Rsan-2018</strain>
    </source>
</reference>
<keyword evidence="3" id="KW-1185">Reference proteome</keyword>
<organism evidence="2 3">
    <name type="scientific">Rhipicephalus sanguineus</name>
    <name type="common">Brown dog tick</name>
    <name type="synonym">Ixodes sanguineus</name>
    <dbReference type="NCBI Taxonomy" id="34632"/>
    <lineage>
        <taxon>Eukaryota</taxon>
        <taxon>Metazoa</taxon>
        <taxon>Ecdysozoa</taxon>
        <taxon>Arthropoda</taxon>
        <taxon>Chelicerata</taxon>
        <taxon>Arachnida</taxon>
        <taxon>Acari</taxon>
        <taxon>Parasitiformes</taxon>
        <taxon>Ixodida</taxon>
        <taxon>Ixodoidea</taxon>
        <taxon>Ixodidae</taxon>
        <taxon>Rhipicephalinae</taxon>
        <taxon>Rhipicephalus</taxon>
        <taxon>Rhipicephalus</taxon>
    </lineage>
</organism>
<evidence type="ECO:0000313" key="3">
    <source>
        <dbReference type="Proteomes" id="UP000821837"/>
    </source>
</evidence>
<dbReference type="EMBL" id="JABSTV010001249">
    <property type="protein sequence ID" value="KAH7963227.1"/>
    <property type="molecule type" value="Genomic_DNA"/>
</dbReference>
<dbReference type="AlphaFoldDB" id="A0A9D4Q2I2"/>
<accession>A0A9D4Q2I2</accession>
<comment type="caution">
    <text evidence="2">The sequence shown here is derived from an EMBL/GenBank/DDBJ whole genome shotgun (WGS) entry which is preliminary data.</text>
</comment>
<keyword evidence="1" id="KW-0812">Transmembrane</keyword>
<dbReference type="VEuPathDB" id="VectorBase:RSAN_040049"/>
<name>A0A9D4Q2I2_RHISA</name>
<reference evidence="2" key="2">
    <citation type="submission" date="2021-09" db="EMBL/GenBank/DDBJ databases">
        <authorList>
            <person name="Jia N."/>
            <person name="Wang J."/>
            <person name="Shi W."/>
            <person name="Du L."/>
            <person name="Sun Y."/>
            <person name="Zhan W."/>
            <person name="Jiang J."/>
            <person name="Wang Q."/>
            <person name="Zhang B."/>
            <person name="Ji P."/>
            <person name="Sakyi L.B."/>
            <person name="Cui X."/>
            <person name="Yuan T."/>
            <person name="Jiang B."/>
            <person name="Yang W."/>
            <person name="Lam T.T.-Y."/>
            <person name="Chang Q."/>
            <person name="Ding S."/>
            <person name="Wang X."/>
            <person name="Zhu J."/>
            <person name="Ruan X."/>
            <person name="Zhao L."/>
            <person name="Wei J."/>
            <person name="Que T."/>
            <person name="Du C."/>
            <person name="Cheng J."/>
            <person name="Dai P."/>
            <person name="Han X."/>
            <person name="Huang E."/>
            <person name="Gao Y."/>
            <person name="Liu J."/>
            <person name="Shao H."/>
            <person name="Ye R."/>
            <person name="Li L."/>
            <person name="Wei W."/>
            <person name="Wang X."/>
            <person name="Wang C."/>
            <person name="Huo Q."/>
            <person name="Li W."/>
            <person name="Guo W."/>
            <person name="Chen H."/>
            <person name="Chen S."/>
            <person name="Zhou L."/>
            <person name="Zhou L."/>
            <person name="Ni X."/>
            <person name="Tian J."/>
            <person name="Zhou Y."/>
            <person name="Sheng Y."/>
            <person name="Liu T."/>
            <person name="Pan Y."/>
            <person name="Xia L."/>
            <person name="Li J."/>
            <person name="Zhao F."/>
            <person name="Cao W."/>
        </authorList>
    </citation>
    <scope>NUCLEOTIDE SEQUENCE</scope>
    <source>
        <strain evidence="2">Rsan-2018</strain>
        <tissue evidence="2">Larvae</tissue>
    </source>
</reference>
<protein>
    <submittedName>
        <fullName evidence="2">Uncharacterized protein</fullName>
    </submittedName>
</protein>
<evidence type="ECO:0000313" key="2">
    <source>
        <dbReference type="EMBL" id="KAH7963227.1"/>
    </source>
</evidence>
<sequence length="302" mass="32228">MDATSTLRALLLLGGNLVAGPFVYWLHIRADVRQEWLVYHRTALLISGGALFGMAFVDMLYSGSRMLNQTGNYEKPVAEIVVCIGFAVGLCLQQLGVVLADRAERRRMSRSVSATESTMLSSYSENVDYGATESACAVHGRRQEDKPLSHVGIWASLEALGCLCVYYTLHCLLLGLLPDQATAEASDGFKATEVNTVLGSVALAVVMYSSQPQPAMLLAASFLSAVLPAVAYTIGCFTTKWSVSMFYAGIADTFCCGVLMCASVLGVVCPYSRSKTGCNSFPPAAAGLVCAILVRFALPGAW</sequence>